<keyword evidence="1" id="KW-0472">Membrane</keyword>
<name>A0A7H8UW33_9PAST</name>
<proteinExistence type="predicted"/>
<evidence type="ECO:0000313" key="5">
    <source>
        <dbReference type="Proteomes" id="UP000509784"/>
    </source>
</evidence>
<dbReference type="RefSeq" id="WP_176807488.1">
    <property type="nucleotide sequence ID" value="NZ_CP055302.1"/>
</dbReference>
<dbReference type="EMBL" id="CP055306">
    <property type="protein sequence ID" value="QLB40114.1"/>
    <property type="molecule type" value="Genomic_DNA"/>
</dbReference>
<dbReference type="Proteomes" id="UP000509660">
    <property type="component" value="Chromosome"/>
</dbReference>
<sequence length="88" mass="10543">MDYKKQILYSILFALFMAMISYVVFTYQPYDCSDLTKLTDYQRLDCRTEEVLGVYYWLPHTTTLFFCSILFYWAAYGLLAVMKSLLKR</sequence>
<dbReference type="AlphaFoldDB" id="A0A7H8UW33"/>
<gene>
    <name evidence="2" type="ORF">HV559_04070</name>
    <name evidence="3" type="ORF">HV560_04340</name>
</gene>
<feature type="transmembrane region" description="Helical" evidence="1">
    <location>
        <begin position="7"/>
        <end position="25"/>
    </location>
</feature>
<reference evidence="4 5" key="1">
    <citation type="submission" date="2020-06" db="EMBL/GenBank/DDBJ databases">
        <title>Mannheimia pernigra sp. nov. isolated from bovine respiratory tract.</title>
        <authorList>
            <person name="Kuhnert P."/>
            <person name="Akarsu-Egger H."/>
        </authorList>
    </citation>
    <scope>NUCLEOTIDE SEQUENCE [LARGE SCALE GENOMIC DNA]</scope>
    <source>
        <strain evidence="3 5">17CN0883</strain>
        <strain evidence="2 4">BNO311</strain>
    </source>
</reference>
<accession>A0A7H8UW33</accession>
<accession>A0A7H8URU0</accession>
<protein>
    <submittedName>
        <fullName evidence="2">Uncharacterized protein</fullName>
    </submittedName>
</protein>
<keyword evidence="4" id="KW-1185">Reference proteome</keyword>
<dbReference type="Proteomes" id="UP000509784">
    <property type="component" value="Chromosome"/>
</dbReference>
<keyword evidence="1" id="KW-1133">Transmembrane helix</keyword>
<dbReference type="KEGG" id="mpeg:HV560_04340"/>
<evidence type="ECO:0000313" key="4">
    <source>
        <dbReference type="Proteomes" id="UP000509660"/>
    </source>
</evidence>
<evidence type="ECO:0000313" key="3">
    <source>
        <dbReference type="EMBL" id="QLB42101.1"/>
    </source>
</evidence>
<dbReference type="EMBL" id="CP055305">
    <property type="protein sequence ID" value="QLB42101.1"/>
    <property type="molecule type" value="Genomic_DNA"/>
</dbReference>
<evidence type="ECO:0000256" key="1">
    <source>
        <dbReference type="SAM" id="Phobius"/>
    </source>
</evidence>
<keyword evidence="1" id="KW-0812">Transmembrane</keyword>
<feature type="transmembrane region" description="Helical" evidence="1">
    <location>
        <begin position="63"/>
        <end position="82"/>
    </location>
</feature>
<organism evidence="2 4">
    <name type="scientific">Mannheimia pernigra</name>
    <dbReference type="NCBI Taxonomy" id="111844"/>
    <lineage>
        <taxon>Bacteria</taxon>
        <taxon>Pseudomonadati</taxon>
        <taxon>Pseudomonadota</taxon>
        <taxon>Gammaproteobacteria</taxon>
        <taxon>Pasteurellales</taxon>
        <taxon>Pasteurellaceae</taxon>
        <taxon>Mannheimia</taxon>
    </lineage>
</organism>
<evidence type="ECO:0000313" key="2">
    <source>
        <dbReference type="EMBL" id="QLB40114.1"/>
    </source>
</evidence>